<proteinExistence type="inferred from homology"/>
<dbReference type="PANTHER" id="PTHR22946">
    <property type="entry name" value="DIENELACTONE HYDROLASE DOMAIN-CONTAINING PROTEIN-RELATED"/>
    <property type="match status" value="1"/>
</dbReference>
<evidence type="ECO:0000313" key="5">
    <source>
        <dbReference type="EMBL" id="NVM95115.1"/>
    </source>
</evidence>
<comment type="similarity">
    <text evidence="1">Belongs to the AB hydrolase superfamily.</text>
</comment>
<evidence type="ECO:0000256" key="3">
    <source>
        <dbReference type="SAM" id="Phobius"/>
    </source>
</evidence>
<keyword evidence="2 5" id="KW-0378">Hydrolase</keyword>
<keyword evidence="3" id="KW-0812">Transmembrane</keyword>
<evidence type="ECO:0000256" key="1">
    <source>
        <dbReference type="ARBA" id="ARBA00008645"/>
    </source>
</evidence>
<keyword evidence="6" id="KW-1185">Reference proteome</keyword>
<dbReference type="PANTHER" id="PTHR22946:SF9">
    <property type="entry name" value="POLYKETIDE TRANSFERASE AF380"/>
    <property type="match status" value="1"/>
</dbReference>
<dbReference type="GO" id="GO:0052689">
    <property type="term" value="F:carboxylic ester hydrolase activity"/>
    <property type="evidence" value="ECO:0007669"/>
    <property type="project" value="UniProtKB-ARBA"/>
</dbReference>
<dbReference type="Gene3D" id="3.40.50.1820">
    <property type="entry name" value="alpha/beta hydrolase"/>
    <property type="match status" value="1"/>
</dbReference>
<dbReference type="InterPro" id="IPR022742">
    <property type="entry name" value="Hydrolase_4"/>
</dbReference>
<dbReference type="AlphaFoldDB" id="A0A7Y7IHD8"/>
<name>A0A7Y7IHD8_9MICC</name>
<dbReference type="EMBL" id="JAAMFM010000011">
    <property type="protein sequence ID" value="NVM95115.1"/>
    <property type="molecule type" value="Genomic_DNA"/>
</dbReference>
<dbReference type="SUPFAM" id="SSF53474">
    <property type="entry name" value="alpha/beta-Hydrolases"/>
    <property type="match status" value="1"/>
</dbReference>
<organism evidence="5 6">
    <name type="scientific">Arthrobacter wenxiniae</name>
    <dbReference type="NCBI Taxonomy" id="2713570"/>
    <lineage>
        <taxon>Bacteria</taxon>
        <taxon>Bacillati</taxon>
        <taxon>Actinomycetota</taxon>
        <taxon>Actinomycetes</taxon>
        <taxon>Micrococcales</taxon>
        <taxon>Micrococcaceae</taxon>
        <taxon>Arthrobacter</taxon>
    </lineage>
</organism>
<comment type="caution">
    <text evidence="5">The sequence shown here is derived from an EMBL/GenBank/DDBJ whole genome shotgun (WGS) entry which is preliminary data.</text>
</comment>
<dbReference type="InterPro" id="IPR029058">
    <property type="entry name" value="AB_hydrolase_fold"/>
</dbReference>
<feature type="transmembrane region" description="Helical" evidence="3">
    <location>
        <begin position="16"/>
        <end position="41"/>
    </location>
</feature>
<dbReference type="RefSeq" id="WP_176634839.1">
    <property type="nucleotide sequence ID" value="NZ_JAAMFM010000011.1"/>
</dbReference>
<protein>
    <submittedName>
        <fullName evidence="5">Alpha/beta hydrolase</fullName>
    </submittedName>
</protein>
<evidence type="ECO:0000256" key="2">
    <source>
        <dbReference type="ARBA" id="ARBA00022801"/>
    </source>
</evidence>
<keyword evidence="3" id="KW-1133">Transmembrane helix</keyword>
<feature type="domain" description="Serine aminopeptidase S33" evidence="4">
    <location>
        <begin position="225"/>
        <end position="374"/>
    </location>
</feature>
<dbReference type="InterPro" id="IPR050261">
    <property type="entry name" value="FrsA_esterase"/>
</dbReference>
<reference evidence="5 6" key="1">
    <citation type="submission" date="2020-02" db="EMBL/GenBank/DDBJ databases">
        <title>Genome sequence of strain AETb3-4.</title>
        <authorList>
            <person name="Gao J."/>
            <person name="Zhang X."/>
        </authorList>
    </citation>
    <scope>NUCLEOTIDE SEQUENCE [LARGE SCALE GENOMIC DNA]</scope>
    <source>
        <strain evidence="5 6">AETb3-4</strain>
    </source>
</reference>
<dbReference type="Pfam" id="PF12146">
    <property type="entry name" value="Hydrolase_4"/>
    <property type="match status" value="1"/>
</dbReference>
<keyword evidence="3" id="KW-0472">Membrane</keyword>
<evidence type="ECO:0000313" key="6">
    <source>
        <dbReference type="Proteomes" id="UP000543556"/>
    </source>
</evidence>
<gene>
    <name evidence="5" type="ORF">G6034_09330</name>
</gene>
<sequence length="410" mass="44936">MATSAQQPGHWVKWGILGAGAAGAAAFSVVTATSALAAYFARRVVTPEKSRADDVSILAVIPNGPELQVVLDATPDTTVEGRYAIYFDGGRAHAVVGRIIAYVPREGSITREVLEVVGGDLRTATRGWWSGSVYAHPQELGLDAEDVTIELPVGPAPAWLMRAPNALATWAIMVHGRGATRSEGLRAVPAAHLLGMNALLISYRNDGDAPYAPDRRYGLGVTEWRDVEAAIDYAVAHGAKDVVLFGYSMGGSISLQAADLARNRRHILAMVLDAPVINWVNVLAHQAQLNRIPDYVGRYSQLMLSHPVGRRITGLAAPVDLKSMDWVSRAVELRTPTLVLHSVDDDFVPYEPTSELARRNPEMVTFEPFSKARHTKEWNVDPERWDNAVEGWLRPRLARYTLPRYTLPRD</sequence>
<evidence type="ECO:0000259" key="4">
    <source>
        <dbReference type="Pfam" id="PF12146"/>
    </source>
</evidence>
<dbReference type="Proteomes" id="UP000543556">
    <property type="component" value="Unassembled WGS sequence"/>
</dbReference>
<accession>A0A7Y7IHD8</accession>